<evidence type="ECO:0000256" key="5">
    <source>
        <dbReference type="PROSITE-ProRule" id="PRU00335"/>
    </source>
</evidence>
<dbReference type="InterPro" id="IPR004111">
    <property type="entry name" value="Repressor_TetR_C"/>
</dbReference>
<sequence>MTSAAPRSSWSGQWQEKEKGGSRRQPLTRERIVEAALRIVDTEGMDALSMRRVGQELDTGAASLYAHVGNKEELVDLVLDLAYSEIELERPDPAAWQEQVKRLMRRSRDVLLGHRDLAKAAVVANVPRTPHAMDVAENMLAILRAGGLDEQTAAYGVDLLGLYTTATTFEASTRSGGNSQEFTDQVLAYFGTIPVDRYPMITSMAVALTRNVWGERFEFGLDILVAGLARQGGGTDPAA</sequence>
<dbReference type="InterPro" id="IPR001647">
    <property type="entry name" value="HTH_TetR"/>
</dbReference>
<keyword evidence="2" id="KW-0805">Transcription regulation</keyword>
<evidence type="ECO:0000259" key="7">
    <source>
        <dbReference type="PROSITE" id="PS50977"/>
    </source>
</evidence>
<keyword evidence="3 5" id="KW-0238">DNA-binding</keyword>
<feature type="domain" description="HTH tetR-type" evidence="7">
    <location>
        <begin position="26"/>
        <end position="86"/>
    </location>
</feature>
<keyword evidence="1" id="KW-0678">Repressor</keyword>
<dbReference type="RefSeq" id="WP_313766801.1">
    <property type="nucleotide sequence ID" value="NZ_BAAAVH010000014.1"/>
</dbReference>
<dbReference type="InterPro" id="IPR003012">
    <property type="entry name" value="Tet_transcr_reg_TetR"/>
</dbReference>
<dbReference type="Pfam" id="PF02909">
    <property type="entry name" value="TetR_C_1"/>
    <property type="match status" value="1"/>
</dbReference>
<evidence type="ECO:0000256" key="6">
    <source>
        <dbReference type="SAM" id="MobiDB-lite"/>
    </source>
</evidence>
<evidence type="ECO:0000256" key="2">
    <source>
        <dbReference type="ARBA" id="ARBA00023015"/>
    </source>
</evidence>
<dbReference type="InterPro" id="IPR036271">
    <property type="entry name" value="Tet_transcr_reg_TetR-rel_C_sf"/>
</dbReference>
<gene>
    <name evidence="8" type="ORF">ACFP0N_24825</name>
</gene>
<feature type="region of interest" description="Disordered" evidence="6">
    <location>
        <begin position="1"/>
        <end position="27"/>
    </location>
</feature>
<accession>A0ABW1F236</accession>
<evidence type="ECO:0000256" key="1">
    <source>
        <dbReference type="ARBA" id="ARBA00022491"/>
    </source>
</evidence>
<comment type="caution">
    <text evidence="8">The sequence shown here is derived from an EMBL/GenBank/DDBJ whole genome shotgun (WGS) entry which is preliminary data.</text>
</comment>
<evidence type="ECO:0000313" key="8">
    <source>
        <dbReference type="EMBL" id="MFC5888191.1"/>
    </source>
</evidence>
<name>A0ABW1F236_9ACTN</name>
<protein>
    <submittedName>
        <fullName evidence="8">TetR/AcrR family transcriptional regulator</fullName>
    </submittedName>
</protein>
<proteinExistence type="predicted"/>
<organism evidence="8 9">
    <name type="scientific">Kitasatospora aburaviensis</name>
    <dbReference type="NCBI Taxonomy" id="67265"/>
    <lineage>
        <taxon>Bacteria</taxon>
        <taxon>Bacillati</taxon>
        <taxon>Actinomycetota</taxon>
        <taxon>Actinomycetes</taxon>
        <taxon>Kitasatosporales</taxon>
        <taxon>Streptomycetaceae</taxon>
        <taxon>Kitasatospora</taxon>
    </lineage>
</organism>
<dbReference type="PROSITE" id="PS50977">
    <property type="entry name" value="HTH_TETR_2"/>
    <property type="match status" value="1"/>
</dbReference>
<feature type="DNA-binding region" description="H-T-H motif" evidence="5">
    <location>
        <begin position="49"/>
        <end position="68"/>
    </location>
</feature>
<dbReference type="PRINTS" id="PR00400">
    <property type="entry name" value="TETREPRESSOR"/>
</dbReference>
<dbReference type="SUPFAM" id="SSF46689">
    <property type="entry name" value="Homeodomain-like"/>
    <property type="match status" value="1"/>
</dbReference>
<dbReference type="InterPro" id="IPR050109">
    <property type="entry name" value="HTH-type_TetR-like_transc_reg"/>
</dbReference>
<dbReference type="EMBL" id="JBHSOD010000036">
    <property type="protein sequence ID" value="MFC5888191.1"/>
    <property type="molecule type" value="Genomic_DNA"/>
</dbReference>
<dbReference type="Gene3D" id="1.10.357.10">
    <property type="entry name" value="Tetracycline Repressor, domain 2"/>
    <property type="match status" value="1"/>
</dbReference>
<evidence type="ECO:0000256" key="4">
    <source>
        <dbReference type="ARBA" id="ARBA00023163"/>
    </source>
</evidence>
<evidence type="ECO:0000313" key="9">
    <source>
        <dbReference type="Proteomes" id="UP001596067"/>
    </source>
</evidence>
<dbReference type="SUPFAM" id="SSF48498">
    <property type="entry name" value="Tetracyclin repressor-like, C-terminal domain"/>
    <property type="match status" value="1"/>
</dbReference>
<feature type="compositionally biased region" description="Basic and acidic residues" evidence="6">
    <location>
        <begin position="15"/>
        <end position="27"/>
    </location>
</feature>
<dbReference type="PANTHER" id="PTHR30055">
    <property type="entry name" value="HTH-TYPE TRANSCRIPTIONAL REGULATOR RUTR"/>
    <property type="match status" value="1"/>
</dbReference>
<dbReference type="PANTHER" id="PTHR30055:SF151">
    <property type="entry name" value="TRANSCRIPTIONAL REGULATORY PROTEIN"/>
    <property type="match status" value="1"/>
</dbReference>
<dbReference type="Pfam" id="PF00440">
    <property type="entry name" value="TetR_N"/>
    <property type="match status" value="1"/>
</dbReference>
<dbReference type="InterPro" id="IPR009057">
    <property type="entry name" value="Homeodomain-like_sf"/>
</dbReference>
<evidence type="ECO:0000256" key="3">
    <source>
        <dbReference type="ARBA" id="ARBA00023125"/>
    </source>
</evidence>
<keyword evidence="4" id="KW-0804">Transcription</keyword>
<feature type="compositionally biased region" description="Polar residues" evidence="6">
    <location>
        <begin position="1"/>
        <end position="14"/>
    </location>
</feature>
<reference evidence="9" key="1">
    <citation type="journal article" date="2019" name="Int. J. Syst. Evol. Microbiol.">
        <title>The Global Catalogue of Microorganisms (GCM) 10K type strain sequencing project: providing services to taxonomists for standard genome sequencing and annotation.</title>
        <authorList>
            <consortium name="The Broad Institute Genomics Platform"/>
            <consortium name="The Broad Institute Genome Sequencing Center for Infectious Disease"/>
            <person name="Wu L."/>
            <person name="Ma J."/>
        </authorList>
    </citation>
    <scope>NUCLEOTIDE SEQUENCE [LARGE SCALE GENOMIC DNA]</scope>
    <source>
        <strain evidence="9">CGMCC 4.1469</strain>
    </source>
</reference>
<keyword evidence="9" id="KW-1185">Reference proteome</keyword>
<dbReference type="Proteomes" id="UP001596067">
    <property type="component" value="Unassembled WGS sequence"/>
</dbReference>